<dbReference type="PANTHER" id="PTHR38034">
    <property type="entry name" value="INNER MEMBRANE PROTEIN YPJD"/>
    <property type="match status" value="1"/>
</dbReference>
<keyword evidence="5" id="KW-1185">Reference proteome</keyword>
<dbReference type="Proteomes" id="UP000250079">
    <property type="component" value="Chromosome"/>
</dbReference>
<feature type="transmembrane region" description="Helical" evidence="1">
    <location>
        <begin position="151"/>
        <end position="173"/>
    </location>
</feature>
<evidence type="ECO:0000313" key="5">
    <source>
        <dbReference type="Proteomes" id="UP000250079"/>
    </source>
</evidence>
<dbReference type="GO" id="GO:0005886">
    <property type="term" value="C:plasma membrane"/>
    <property type="evidence" value="ECO:0007669"/>
    <property type="project" value="TreeGrafter"/>
</dbReference>
<feature type="chain" id="PRO_5016274119" evidence="2">
    <location>
        <begin position="29"/>
        <end position="288"/>
    </location>
</feature>
<evidence type="ECO:0000313" key="4">
    <source>
        <dbReference type="EMBL" id="ASJ76059.1"/>
    </source>
</evidence>
<name>A0A2Z2NXJ9_9GAMM</name>
<feature type="transmembrane region" description="Helical" evidence="1">
    <location>
        <begin position="90"/>
        <end position="114"/>
    </location>
</feature>
<keyword evidence="1" id="KW-0812">Transmembrane</keyword>
<dbReference type="GO" id="GO:0017004">
    <property type="term" value="P:cytochrome complex assembly"/>
    <property type="evidence" value="ECO:0007669"/>
    <property type="project" value="InterPro"/>
</dbReference>
<evidence type="ECO:0000256" key="2">
    <source>
        <dbReference type="SAM" id="SignalP"/>
    </source>
</evidence>
<dbReference type="InterPro" id="IPR002541">
    <property type="entry name" value="Cyt_c_assembly"/>
</dbReference>
<accession>A0A2Z2NXJ9</accession>
<evidence type="ECO:0000256" key="1">
    <source>
        <dbReference type="SAM" id="Phobius"/>
    </source>
</evidence>
<dbReference type="GO" id="GO:0020037">
    <property type="term" value="F:heme binding"/>
    <property type="evidence" value="ECO:0007669"/>
    <property type="project" value="InterPro"/>
</dbReference>
<keyword evidence="1" id="KW-1133">Transmembrane helix</keyword>
<proteinExistence type="predicted"/>
<reference evidence="4 5" key="1">
    <citation type="submission" date="2016-12" db="EMBL/GenBank/DDBJ databases">
        <authorList>
            <person name="Song W.-J."/>
            <person name="Kurnit D.M."/>
        </authorList>
    </citation>
    <scope>NUCLEOTIDE SEQUENCE [LARGE SCALE GENOMIC DNA]</scope>
    <source>
        <strain evidence="4 5">IMCC3135</strain>
    </source>
</reference>
<feature type="signal peptide" evidence="2">
    <location>
        <begin position="1"/>
        <end position="28"/>
    </location>
</feature>
<sequence>MSFTIPLIAVAFYSLASALLSRSLAASAPRADQLQSTVAIGHARDGARSGHPPIPGSRRKKTLTLAFIAALFHAWVVIQQTGLPDDLRLPLLTSFAATTLIVALLQIALCLYQPADYLGLAVYPLAAISLVVSHASGGGTEIIGDAVQIHVFLSLLSYAMLSLAAAQAILVSIQRHFLSRHKPGGFMRALPPLDTTEELLFTLLTAGFVLLSLSLMTGFAFLENMFHQHLVHKTVLSCIAWAIFGILLFGRWKFGWRGKKAVHWTLAGFAMLILAYFGSKLVLEVVLR</sequence>
<dbReference type="KEGG" id="gai:IMCC3135_30050"/>
<dbReference type="PANTHER" id="PTHR38034:SF1">
    <property type="entry name" value="INNER MEMBRANE PROTEIN YPJD"/>
    <property type="match status" value="1"/>
</dbReference>
<feature type="transmembrane region" description="Helical" evidence="1">
    <location>
        <begin position="62"/>
        <end position="78"/>
    </location>
</feature>
<dbReference type="OrthoDB" id="9780793at2"/>
<feature type="transmembrane region" description="Helical" evidence="1">
    <location>
        <begin position="199"/>
        <end position="222"/>
    </location>
</feature>
<feature type="domain" description="Cytochrome c assembly protein" evidence="3">
    <location>
        <begin position="92"/>
        <end position="285"/>
    </location>
</feature>
<dbReference type="AlphaFoldDB" id="A0A2Z2NXJ9"/>
<feature type="transmembrane region" description="Helical" evidence="1">
    <location>
        <begin position="264"/>
        <end position="283"/>
    </location>
</feature>
<protein>
    <submittedName>
        <fullName evidence="4">Inner membrane protein YpjD</fullName>
    </submittedName>
</protein>
<dbReference type="InterPro" id="IPR052372">
    <property type="entry name" value="YpjD/HemX"/>
</dbReference>
<dbReference type="Pfam" id="PF01578">
    <property type="entry name" value="Cytochrom_C_asm"/>
    <property type="match status" value="1"/>
</dbReference>
<keyword evidence="1" id="KW-0472">Membrane</keyword>
<dbReference type="EMBL" id="CP018632">
    <property type="protein sequence ID" value="ASJ76059.1"/>
    <property type="molecule type" value="Genomic_DNA"/>
</dbReference>
<evidence type="ECO:0000259" key="3">
    <source>
        <dbReference type="Pfam" id="PF01578"/>
    </source>
</evidence>
<organism evidence="4 5">
    <name type="scientific">Granulosicoccus antarcticus IMCC3135</name>
    <dbReference type="NCBI Taxonomy" id="1192854"/>
    <lineage>
        <taxon>Bacteria</taxon>
        <taxon>Pseudomonadati</taxon>
        <taxon>Pseudomonadota</taxon>
        <taxon>Gammaproteobacteria</taxon>
        <taxon>Chromatiales</taxon>
        <taxon>Granulosicoccaceae</taxon>
        <taxon>Granulosicoccus</taxon>
    </lineage>
</organism>
<gene>
    <name evidence="4" type="primary">ypjD</name>
    <name evidence="4" type="ORF">IMCC3135_30050</name>
</gene>
<dbReference type="RefSeq" id="WP_157736361.1">
    <property type="nucleotide sequence ID" value="NZ_CP018632.1"/>
</dbReference>
<keyword evidence="2" id="KW-0732">Signal</keyword>
<feature type="transmembrane region" description="Helical" evidence="1">
    <location>
        <begin position="234"/>
        <end position="252"/>
    </location>
</feature>